<evidence type="ECO:0000256" key="3">
    <source>
        <dbReference type="ARBA" id="ARBA00022781"/>
    </source>
</evidence>
<dbReference type="KEGG" id="vnx:VNE69_11080"/>
<comment type="subunit">
    <text evidence="5">V-ATPase is a heteromultimeric enzyme composed of a peripheral catalytic V1 complex (components A to H) attached to an integral membrane V0 proton pore complex.</text>
</comment>
<evidence type="ECO:0000313" key="7">
    <source>
        <dbReference type="Proteomes" id="UP001334084"/>
    </source>
</evidence>
<dbReference type="GO" id="GO:0000221">
    <property type="term" value="C:vacuolar proton-transporting V-type ATPase, V1 domain"/>
    <property type="evidence" value="ECO:0007669"/>
    <property type="project" value="TreeGrafter"/>
</dbReference>
<dbReference type="Pfam" id="PF03223">
    <property type="entry name" value="V-ATPase_C"/>
    <property type="match status" value="2"/>
</dbReference>
<reference evidence="6" key="1">
    <citation type="journal article" date="2024" name="BMC Genomics">
        <title>Functional annotation of a divergent genome using sequence and structure-based similarity.</title>
        <authorList>
            <person name="Svedberg D."/>
            <person name="Winiger R.R."/>
            <person name="Berg A."/>
            <person name="Sharma H."/>
            <person name="Tellgren-Roth C."/>
            <person name="Debrunner-Vossbrinck B.A."/>
            <person name="Vossbrinck C.R."/>
            <person name="Barandun J."/>
        </authorList>
    </citation>
    <scope>NUCLEOTIDE SEQUENCE</scope>
    <source>
        <strain evidence="6">Illinois isolate</strain>
    </source>
</reference>
<dbReference type="RefSeq" id="XP_065331058.1">
    <property type="nucleotide sequence ID" value="XM_065474986.1"/>
</dbReference>
<evidence type="ECO:0000256" key="2">
    <source>
        <dbReference type="ARBA" id="ARBA00022448"/>
    </source>
</evidence>
<dbReference type="Proteomes" id="UP001334084">
    <property type="component" value="Chromosome 11"/>
</dbReference>
<accession>A0AAX4JGB3</accession>
<proteinExistence type="inferred from homology"/>
<evidence type="ECO:0000256" key="1">
    <source>
        <dbReference type="ARBA" id="ARBA00006138"/>
    </source>
</evidence>
<evidence type="ECO:0000256" key="5">
    <source>
        <dbReference type="RuleBase" id="RU364010"/>
    </source>
</evidence>
<gene>
    <name evidence="6" type="ORF">VNE69_11080</name>
</gene>
<dbReference type="SUPFAM" id="SSF118203">
    <property type="entry name" value="Vacuolar ATP synthase subunit C"/>
    <property type="match status" value="1"/>
</dbReference>
<comment type="function">
    <text evidence="5">Subunit of the V1 complex of vacuolar(H+)-ATPase (V-ATPase), a multisubunit enzyme composed of a peripheral complex (V1) that hydrolyzes ATP and a membrane integral complex (V0) that translocates protons. V-ATPase is responsible for acidifying and maintaining the pH of intracellular compartments and in some cell types, is targeted to the plasma membrane, where it is responsible for acidifying the extracellular environment. Subunit C is necessary for the assembly of the catalytic sector of the enzyme and is likely to have a specific function in its catalytic activity.</text>
</comment>
<dbReference type="PANTHER" id="PTHR10137">
    <property type="entry name" value="V-TYPE PROTON ATPASE SUBUNIT C"/>
    <property type="match status" value="1"/>
</dbReference>
<dbReference type="InterPro" id="IPR004907">
    <property type="entry name" value="ATPase_V1-cplx_csu"/>
</dbReference>
<dbReference type="GeneID" id="90542754"/>
<dbReference type="PANTHER" id="PTHR10137:SF0">
    <property type="entry name" value="V-TYPE PROTON ATPASE SUBUNIT C"/>
    <property type="match status" value="1"/>
</dbReference>
<dbReference type="GO" id="GO:0046961">
    <property type="term" value="F:proton-transporting ATPase activity, rotational mechanism"/>
    <property type="evidence" value="ECO:0007669"/>
    <property type="project" value="InterPro"/>
</dbReference>
<evidence type="ECO:0000256" key="4">
    <source>
        <dbReference type="ARBA" id="ARBA00023065"/>
    </source>
</evidence>
<keyword evidence="2 5" id="KW-0813">Transport</keyword>
<organism evidence="6 7">
    <name type="scientific">Vairimorpha necatrix</name>
    <dbReference type="NCBI Taxonomy" id="6039"/>
    <lineage>
        <taxon>Eukaryota</taxon>
        <taxon>Fungi</taxon>
        <taxon>Fungi incertae sedis</taxon>
        <taxon>Microsporidia</taxon>
        <taxon>Nosematidae</taxon>
        <taxon>Vairimorpha</taxon>
    </lineage>
</organism>
<dbReference type="Gene3D" id="3.30.70.100">
    <property type="match status" value="1"/>
</dbReference>
<keyword evidence="7" id="KW-1185">Reference proteome</keyword>
<evidence type="ECO:0000313" key="6">
    <source>
        <dbReference type="EMBL" id="WUR04913.1"/>
    </source>
</evidence>
<dbReference type="InterPro" id="IPR036132">
    <property type="entry name" value="Vac_ATP_synth_c_sf"/>
</dbReference>
<comment type="similarity">
    <text evidence="1 5">Belongs to the V-ATPase C subunit family.</text>
</comment>
<keyword evidence="4 5" id="KW-0406">Ion transport</keyword>
<dbReference type="EMBL" id="CP142736">
    <property type="protein sequence ID" value="WUR04913.1"/>
    <property type="molecule type" value="Genomic_DNA"/>
</dbReference>
<sequence length="316" mass="37809">MLLIGLPLEENINIQEEIIQYKRKYNINLEIINIPDFIHLNISSCNSYDDSLNKSEKECIDLIKGFSRIKTYKFERNLCHWDTEKYACLDLEECLKMLEEDLLHIKNIYNKKKEDNMKYKKYSEKLRKRTQGDILEKDLNINLTEYEFLEEIYLVVEKDSSDFSEFICNSEMASEETLVKIEEDEKYILYKILILKTHVKDFKKECSLKGFHIKETNMPPLPFSEPDGLDLFVETHFVELYKILVHLKMLKLFIECFLRYGLPKEYAFFSCVEEKSLEKFKKISESWKSDRIIEDSDEEETGTNFAYTFIESYNEE</sequence>
<keyword evidence="3 5" id="KW-0375">Hydrogen ion transport</keyword>
<protein>
    <recommendedName>
        <fullName evidence="5">V-type proton ATPase subunit C</fullName>
    </recommendedName>
</protein>
<name>A0AAX4JGB3_9MICR</name>
<dbReference type="AlphaFoldDB" id="A0AAX4JGB3"/>